<sequence>MKVALLSAALLAGQPVTPVSDRVPHLNVEVLCKATVADDKANGVVLGQSLQECMSDETDAQQQLSALWTANAGPVRDRCEAEATSVPYAQSYVDLLSCIQAAESANPRPSAPLKGASKNRNAK</sequence>
<name>A0AAE7NFY1_9BRAD</name>
<organism evidence="2 3">
    <name type="scientific">Bradyrhizobium arachidis</name>
    <dbReference type="NCBI Taxonomy" id="858423"/>
    <lineage>
        <taxon>Bacteria</taxon>
        <taxon>Pseudomonadati</taxon>
        <taxon>Pseudomonadota</taxon>
        <taxon>Alphaproteobacteria</taxon>
        <taxon>Hyphomicrobiales</taxon>
        <taxon>Nitrobacteraceae</taxon>
        <taxon>Bradyrhizobium</taxon>
    </lineage>
</organism>
<protein>
    <submittedName>
        <fullName evidence="2">Uncharacterized protein</fullName>
    </submittedName>
</protein>
<feature type="region of interest" description="Disordered" evidence="1">
    <location>
        <begin position="104"/>
        <end position="123"/>
    </location>
</feature>
<evidence type="ECO:0000313" key="3">
    <source>
        <dbReference type="Proteomes" id="UP000594015"/>
    </source>
</evidence>
<dbReference type="KEGG" id="barh:WN72_02310"/>
<reference evidence="2 3" key="1">
    <citation type="submission" date="2018-06" db="EMBL/GenBank/DDBJ databases">
        <title>Comparative genomics of Bradyrhizobium nodulating Arachidis hypogaea.</title>
        <authorList>
            <person name="Li Y."/>
        </authorList>
    </citation>
    <scope>NUCLEOTIDE SEQUENCE [LARGE SCALE GENOMIC DNA]</scope>
    <source>
        <strain evidence="2 3">CCBAU 051107</strain>
    </source>
</reference>
<gene>
    <name evidence="2" type="ORF">WN72_02310</name>
</gene>
<accession>A0AAE7NFY1</accession>
<evidence type="ECO:0000313" key="2">
    <source>
        <dbReference type="EMBL" id="QOZ65414.1"/>
    </source>
</evidence>
<evidence type="ECO:0000256" key="1">
    <source>
        <dbReference type="SAM" id="MobiDB-lite"/>
    </source>
</evidence>
<dbReference type="EMBL" id="CP030050">
    <property type="protein sequence ID" value="QOZ65414.1"/>
    <property type="molecule type" value="Genomic_DNA"/>
</dbReference>
<dbReference type="Proteomes" id="UP000594015">
    <property type="component" value="Chromosome"/>
</dbReference>
<proteinExistence type="predicted"/>
<dbReference type="AlphaFoldDB" id="A0AAE7NFY1"/>
<dbReference type="RefSeq" id="WP_084334622.1">
    <property type="nucleotide sequence ID" value="NZ_AXAD01000008.1"/>
</dbReference>